<keyword evidence="18" id="KW-1185">Reference proteome</keyword>
<dbReference type="InterPro" id="IPR036097">
    <property type="entry name" value="HisK_dim/P_sf"/>
</dbReference>
<comment type="caution">
    <text evidence="17">The sequence shown here is derived from an EMBL/GenBank/DDBJ whole genome shotgun (WGS) entry which is preliminary data.</text>
</comment>
<dbReference type="InterPro" id="IPR036890">
    <property type="entry name" value="HATPase_C_sf"/>
</dbReference>
<dbReference type="SUPFAM" id="SSF47384">
    <property type="entry name" value="Homodimeric domain of signal transducing histidine kinase"/>
    <property type="match status" value="1"/>
</dbReference>
<evidence type="ECO:0000313" key="18">
    <source>
        <dbReference type="Proteomes" id="UP000599179"/>
    </source>
</evidence>
<dbReference type="CDD" id="cd00075">
    <property type="entry name" value="HATPase"/>
    <property type="match status" value="1"/>
</dbReference>
<dbReference type="SUPFAM" id="SSF158472">
    <property type="entry name" value="HAMP domain-like"/>
    <property type="match status" value="1"/>
</dbReference>
<dbReference type="SMART" id="SM00388">
    <property type="entry name" value="HisKA"/>
    <property type="match status" value="1"/>
</dbReference>
<evidence type="ECO:0000256" key="11">
    <source>
        <dbReference type="ARBA" id="ARBA00022989"/>
    </source>
</evidence>
<feature type="domain" description="Histidine kinase" evidence="15">
    <location>
        <begin position="245"/>
        <end position="457"/>
    </location>
</feature>
<accession>A0ABQ1SGW3</accession>
<evidence type="ECO:0000256" key="3">
    <source>
        <dbReference type="ARBA" id="ARBA00012438"/>
    </source>
</evidence>
<dbReference type="EC" id="2.7.13.3" evidence="3"/>
<keyword evidence="8" id="KW-0547">Nucleotide-binding</keyword>
<name>A0ABQ1SGW3_9FLAO</name>
<dbReference type="InterPro" id="IPR003661">
    <property type="entry name" value="HisK_dim/P_dom"/>
</dbReference>
<sequence>MNISIKNRIALISVISVAILSLVVFIAIYQSLKVSAFSEIDEKLEFEATKHIHELIFKKDTVYFAYAEELLEREHLEIEVYPIYIELVDTKKQLLVKSENLKNKSIILESNSTSREIFNTYVSEEPLRQIQIPLEKNGKIYGKIAIAVSSEDTLSVLKNLKNNLLAIYPILLLITFFASRYISKITIQPLTKITDTVSVISSENLNLRVHEIKGDDELSVLTKSINGFLDRIHASIEKEKQFTANASHQLRTPLTAIKGNLEVSLRRKRSIEEYEQHIQETIDRIDRLNLALDNLLILARIDEDAKSIKKEDVNLVEIINSKIKLFKATIEQKELKIIVQQELYTKMVTTNLYFLRIILENLLSNAIKYSLPKKTIHIYLKENKETISISISNTGGNLLKEDVKHVFDTFYRSTNNTEKGYGIGLALVQKAAKVLAYEILVELDKATTFTIQIPKKQLP</sequence>
<keyword evidence="9 17" id="KW-0418">Kinase</keyword>
<feature type="domain" description="HAMP" evidence="16">
    <location>
        <begin position="184"/>
        <end position="237"/>
    </location>
</feature>
<keyword evidence="4" id="KW-1003">Cell membrane</keyword>
<dbReference type="Gene3D" id="6.10.340.10">
    <property type="match status" value="1"/>
</dbReference>
<evidence type="ECO:0000256" key="5">
    <source>
        <dbReference type="ARBA" id="ARBA00022553"/>
    </source>
</evidence>
<evidence type="ECO:0000256" key="1">
    <source>
        <dbReference type="ARBA" id="ARBA00000085"/>
    </source>
</evidence>
<dbReference type="SUPFAM" id="SSF55874">
    <property type="entry name" value="ATPase domain of HSP90 chaperone/DNA topoisomerase II/histidine kinase"/>
    <property type="match status" value="1"/>
</dbReference>
<dbReference type="SMART" id="SM00387">
    <property type="entry name" value="HATPase_c"/>
    <property type="match status" value="1"/>
</dbReference>
<keyword evidence="13 14" id="KW-0472">Membrane</keyword>
<dbReference type="Gene3D" id="3.30.565.10">
    <property type="entry name" value="Histidine kinase-like ATPase, C-terminal domain"/>
    <property type="match status" value="1"/>
</dbReference>
<keyword evidence="12" id="KW-0902">Two-component regulatory system</keyword>
<dbReference type="Proteomes" id="UP000599179">
    <property type="component" value="Unassembled WGS sequence"/>
</dbReference>
<dbReference type="PANTHER" id="PTHR45528:SF1">
    <property type="entry name" value="SENSOR HISTIDINE KINASE CPXA"/>
    <property type="match status" value="1"/>
</dbReference>
<keyword evidence="7 14" id="KW-0812">Transmembrane</keyword>
<dbReference type="Gene3D" id="1.10.287.130">
    <property type="match status" value="1"/>
</dbReference>
<evidence type="ECO:0000256" key="6">
    <source>
        <dbReference type="ARBA" id="ARBA00022679"/>
    </source>
</evidence>
<dbReference type="RefSeq" id="WP_188457898.1">
    <property type="nucleotide sequence ID" value="NZ_BMGM01000003.1"/>
</dbReference>
<evidence type="ECO:0000259" key="16">
    <source>
        <dbReference type="PROSITE" id="PS50885"/>
    </source>
</evidence>
<evidence type="ECO:0000256" key="12">
    <source>
        <dbReference type="ARBA" id="ARBA00023012"/>
    </source>
</evidence>
<protein>
    <recommendedName>
        <fullName evidence="3">histidine kinase</fullName>
        <ecNumber evidence="3">2.7.13.3</ecNumber>
    </recommendedName>
</protein>
<dbReference type="PANTHER" id="PTHR45528">
    <property type="entry name" value="SENSOR HISTIDINE KINASE CPXA"/>
    <property type="match status" value="1"/>
</dbReference>
<dbReference type="InterPro" id="IPR005467">
    <property type="entry name" value="His_kinase_dom"/>
</dbReference>
<dbReference type="InterPro" id="IPR003594">
    <property type="entry name" value="HATPase_dom"/>
</dbReference>
<dbReference type="Pfam" id="PF00512">
    <property type="entry name" value="HisKA"/>
    <property type="match status" value="1"/>
</dbReference>
<proteinExistence type="predicted"/>
<evidence type="ECO:0000259" key="15">
    <source>
        <dbReference type="PROSITE" id="PS50109"/>
    </source>
</evidence>
<dbReference type="InterPro" id="IPR003660">
    <property type="entry name" value="HAMP_dom"/>
</dbReference>
<comment type="subcellular location">
    <subcellularLocation>
        <location evidence="2">Cell membrane</location>
        <topology evidence="2">Multi-pass membrane protein</topology>
    </subcellularLocation>
</comment>
<keyword evidence="10" id="KW-0067">ATP-binding</keyword>
<dbReference type="CDD" id="cd06225">
    <property type="entry name" value="HAMP"/>
    <property type="match status" value="1"/>
</dbReference>
<dbReference type="InterPro" id="IPR050398">
    <property type="entry name" value="HssS/ArlS-like"/>
</dbReference>
<dbReference type="SMART" id="SM00304">
    <property type="entry name" value="HAMP"/>
    <property type="match status" value="1"/>
</dbReference>
<evidence type="ECO:0000256" key="13">
    <source>
        <dbReference type="ARBA" id="ARBA00023136"/>
    </source>
</evidence>
<reference evidence="18" key="1">
    <citation type="journal article" date="2019" name="Int. J. Syst. Evol. Microbiol.">
        <title>The Global Catalogue of Microorganisms (GCM) 10K type strain sequencing project: providing services to taxonomists for standard genome sequencing and annotation.</title>
        <authorList>
            <consortium name="The Broad Institute Genomics Platform"/>
            <consortium name="The Broad Institute Genome Sequencing Center for Infectious Disease"/>
            <person name="Wu L."/>
            <person name="Ma J."/>
        </authorList>
    </citation>
    <scope>NUCLEOTIDE SEQUENCE [LARGE SCALE GENOMIC DNA]</scope>
    <source>
        <strain evidence="18">CGMCC 1.12931</strain>
    </source>
</reference>
<dbReference type="Pfam" id="PF00672">
    <property type="entry name" value="HAMP"/>
    <property type="match status" value="1"/>
</dbReference>
<keyword evidence="11 14" id="KW-1133">Transmembrane helix</keyword>
<keyword evidence="6" id="KW-0808">Transferase</keyword>
<evidence type="ECO:0000313" key="17">
    <source>
        <dbReference type="EMBL" id="GGE30706.1"/>
    </source>
</evidence>
<comment type="catalytic activity">
    <reaction evidence="1">
        <text>ATP + protein L-histidine = ADP + protein N-phospho-L-histidine.</text>
        <dbReference type="EC" id="2.7.13.3"/>
    </reaction>
</comment>
<gene>
    <name evidence="17" type="ORF">GCM10010832_08930</name>
</gene>
<dbReference type="Pfam" id="PF02518">
    <property type="entry name" value="HATPase_c"/>
    <property type="match status" value="1"/>
</dbReference>
<feature type="transmembrane region" description="Helical" evidence="14">
    <location>
        <begin position="9"/>
        <end position="29"/>
    </location>
</feature>
<dbReference type="GO" id="GO:0016301">
    <property type="term" value="F:kinase activity"/>
    <property type="evidence" value="ECO:0007669"/>
    <property type="project" value="UniProtKB-KW"/>
</dbReference>
<evidence type="ECO:0000256" key="14">
    <source>
        <dbReference type="SAM" id="Phobius"/>
    </source>
</evidence>
<dbReference type="PROSITE" id="PS50109">
    <property type="entry name" value="HIS_KIN"/>
    <property type="match status" value="1"/>
</dbReference>
<evidence type="ECO:0000256" key="7">
    <source>
        <dbReference type="ARBA" id="ARBA00022692"/>
    </source>
</evidence>
<evidence type="ECO:0000256" key="8">
    <source>
        <dbReference type="ARBA" id="ARBA00022741"/>
    </source>
</evidence>
<dbReference type="PROSITE" id="PS50885">
    <property type="entry name" value="HAMP"/>
    <property type="match status" value="1"/>
</dbReference>
<keyword evidence="5" id="KW-0597">Phosphoprotein</keyword>
<dbReference type="EMBL" id="BMGM01000003">
    <property type="protein sequence ID" value="GGE30706.1"/>
    <property type="molecule type" value="Genomic_DNA"/>
</dbReference>
<organism evidence="17 18">
    <name type="scientific">Psychroflexus planctonicus</name>
    <dbReference type="NCBI Taxonomy" id="1526575"/>
    <lineage>
        <taxon>Bacteria</taxon>
        <taxon>Pseudomonadati</taxon>
        <taxon>Bacteroidota</taxon>
        <taxon>Flavobacteriia</taxon>
        <taxon>Flavobacteriales</taxon>
        <taxon>Flavobacteriaceae</taxon>
        <taxon>Psychroflexus</taxon>
    </lineage>
</organism>
<evidence type="ECO:0000256" key="9">
    <source>
        <dbReference type="ARBA" id="ARBA00022777"/>
    </source>
</evidence>
<evidence type="ECO:0000256" key="2">
    <source>
        <dbReference type="ARBA" id="ARBA00004651"/>
    </source>
</evidence>
<evidence type="ECO:0000256" key="4">
    <source>
        <dbReference type="ARBA" id="ARBA00022475"/>
    </source>
</evidence>
<dbReference type="CDD" id="cd00082">
    <property type="entry name" value="HisKA"/>
    <property type="match status" value="1"/>
</dbReference>
<evidence type="ECO:0000256" key="10">
    <source>
        <dbReference type="ARBA" id="ARBA00022840"/>
    </source>
</evidence>